<gene>
    <name evidence="3" type="ORF">HNQ55_000133</name>
</gene>
<dbReference type="RefSeq" id="WP_184421124.1">
    <property type="nucleotide sequence ID" value="NZ_AP027362.1"/>
</dbReference>
<dbReference type="EMBL" id="JACHHU010000001">
    <property type="protein sequence ID" value="MBB6541659.1"/>
    <property type="molecule type" value="Genomic_DNA"/>
</dbReference>
<proteinExistence type="predicted"/>
<protein>
    <recommendedName>
        <fullName evidence="5">DUF3530 family protein</fullName>
    </recommendedName>
</protein>
<dbReference type="SUPFAM" id="SSF53474">
    <property type="entry name" value="alpha/beta-Hydrolases"/>
    <property type="match status" value="1"/>
</dbReference>
<dbReference type="AlphaFoldDB" id="A0A7X0NDW8"/>
<feature type="compositionally biased region" description="Polar residues" evidence="1">
    <location>
        <begin position="36"/>
        <end position="47"/>
    </location>
</feature>
<keyword evidence="4" id="KW-1185">Reference proteome</keyword>
<feature type="compositionally biased region" description="Polar residues" evidence="1">
    <location>
        <begin position="59"/>
        <end position="68"/>
    </location>
</feature>
<feature type="region of interest" description="Disordered" evidence="1">
    <location>
        <begin position="36"/>
        <end position="68"/>
    </location>
</feature>
<evidence type="ECO:0000256" key="1">
    <source>
        <dbReference type="SAM" id="MobiDB-lite"/>
    </source>
</evidence>
<dbReference type="InterPro" id="IPR029058">
    <property type="entry name" value="AB_hydrolase_fold"/>
</dbReference>
<feature type="signal peptide" evidence="2">
    <location>
        <begin position="1"/>
        <end position="27"/>
    </location>
</feature>
<keyword evidence="2" id="KW-0732">Signal</keyword>
<evidence type="ECO:0000313" key="4">
    <source>
        <dbReference type="Proteomes" id="UP000537141"/>
    </source>
</evidence>
<dbReference type="Proteomes" id="UP000537141">
    <property type="component" value="Unassembled WGS sequence"/>
</dbReference>
<name>A0A7X0NDW8_9GAMM</name>
<reference evidence="3 4" key="1">
    <citation type="submission" date="2020-08" db="EMBL/GenBank/DDBJ databases">
        <title>Genomic Encyclopedia of Type Strains, Phase IV (KMG-IV): sequencing the most valuable type-strain genomes for metagenomic binning, comparative biology and taxonomic classification.</title>
        <authorList>
            <person name="Goeker M."/>
        </authorList>
    </citation>
    <scope>NUCLEOTIDE SEQUENCE [LARGE SCALE GENOMIC DNA]</scope>
    <source>
        <strain evidence="3 4">DSM 26287</strain>
    </source>
</reference>
<organism evidence="3 4">
    <name type="scientific">Thalassotalea piscium</name>
    <dbReference type="NCBI Taxonomy" id="1230533"/>
    <lineage>
        <taxon>Bacteria</taxon>
        <taxon>Pseudomonadati</taxon>
        <taxon>Pseudomonadota</taxon>
        <taxon>Gammaproteobacteria</taxon>
        <taxon>Alteromonadales</taxon>
        <taxon>Colwelliaceae</taxon>
        <taxon>Thalassotalea</taxon>
    </lineage>
</organism>
<evidence type="ECO:0000256" key="2">
    <source>
        <dbReference type="SAM" id="SignalP"/>
    </source>
</evidence>
<comment type="caution">
    <text evidence="3">The sequence shown here is derived from an EMBL/GenBank/DDBJ whole genome shotgun (WGS) entry which is preliminary data.</text>
</comment>
<accession>A0A7X0NDW8</accession>
<dbReference type="Pfam" id="PF12048">
    <property type="entry name" value="DUF3530"/>
    <property type="match status" value="2"/>
</dbReference>
<evidence type="ECO:0000313" key="3">
    <source>
        <dbReference type="EMBL" id="MBB6541659.1"/>
    </source>
</evidence>
<sequence length="327" mass="36898">MFQRCVTPIKLFLLFFLFVVPSVTVSAQQENEVALEQKTTTEQQSAKANADEKKPGNAANDQTENANEQLTNEKRKIVAPINFLKQQQEDLKHYLEPDIVKPILVGMKEHVTLLEINKTSLAKGVLILLPDWQKNATGSKAINFLRQQLPKQGWTTITIQPPAKPSNYPSHAIEREKRIENNKKALIDYQDDLALLLKQIHQQAKEYPGVIIVISEGSNGALLTNIYQQEVTELPTALILLSSFLPTIEDNKTVAFNITQLPIPVLDLTLFRDNINVKSAAQLRADAVKQEMKAYYRQKQLHNITPSSYPKALLIKEINGWLASLGW</sequence>
<dbReference type="InterPro" id="IPR022529">
    <property type="entry name" value="DUF3530"/>
</dbReference>
<feature type="chain" id="PRO_5031268693" description="DUF3530 family protein" evidence="2">
    <location>
        <begin position="28"/>
        <end position="327"/>
    </location>
</feature>
<evidence type="ECO:0008006" key="5">
    <source>
        <dbReference type="Google" id="ProtNLM"/>
    </source>
</evidence>